<protein>
    <submittedName>
        <fullName evidence="1">Uncharacterized protein</fullName>
    </submittedName>
</protein>
<dbReference type="RefSeq" id="WP_276326041.1">
    <property type="nucleotide sequence ID" value="NZ_MDCJ01000004.1"/>
</dbReference>
<dbReference type="AlphaFoldDB" id="A0A1E3WJP5"/>
<sequence length="43" mass="4792">MSHLVKDLIKAHQENKPIHLGPLSGSDFKALINELAAVRKENQ</sequence>
<proteinExistence type="predicted"/>
<organism evidence="1 2">
    <name type="scientific">Vibrio scophthalmi</name>
    <dbReference type="NCBI Taxonomy" id="45658"/>
    <lineage>
        <taxon>Bacteria</taxon>
        <taxon>Pseudomonadati</taxon>
        <taxon>Pseudomonadota</taxon>
        <taxon>Gammaproteobacteria</taxon>
        <taxon>Vibrionales</taxon>
        <taxon>Vibrionaceae</taxon>
        <taxon>Vibrio</taxon>
    </lineage>
</organism>
<accession>A0A1E3WJP5</accession>
<evidence type="ECO:0000313" key="2">
    <source>
        <dbReference type="Proteomes" id="UP000095131"/>
    </source>
</evidence>
<evidence type="ECO:0000313" key="1">
    <source>
        <dbReference type="EMBL" id="ODS09727.1"/>
    </source>
</evidence>
<comment type="caution">
    <text evidence="1">The sequence shown here is derived from an EMBL/GenBank/DDBJ whole genome shotgun (WGS) entry which is preliminary data.</text>
</comment>
<dbReference type="Proteomes" id="UP000095131">
    <property type="component" value="Unassembled WGS sequence"/>
</dbReference>
<dbReference type="EMBL" id="MDCJ01000004">
    <property type="protein sequence ID" value="ODS09727.1"/>
    <property type="molecule type" value="Genomic_DNA"/>
</dbReference>
<reference evidence="1 2" key="1">
    <citation type="submission" date="2016-08" db="EMBL/GenBank/DDBJ databases">
        <title>Genome sequencing of Vibrio scophthalmi strain FP3289, an isolated from Paralichthys olivaceus.</title>
        <authorList>
            <person name="Han H.-J."/>
        </authorList>
    </citation>
    <scope>NUCLEOTIDE SEQUENCE [LARGE SCALE GENOMIC DNA]</scope>
    <source>
        <strain evidence="1 2">FP3289</strain>
    </source>
</reference>
<name>A0A1E3WJP5_9VIBR</name>
<dbReference type="PATRIC" id="fig|45658.8.peg.3196"/>
<gene>
    <name evidence="1" type="ORF">VSF3289_03248</name>
</gene>